<sequence length="886" mass="89155">MIALWWRGLVARRAARILAASAGVAVAVALLASLGAFLTGAQASMTERAARSVPVDWQVEVQPGGDAAAVLDAVRAAPGTVAAQPVGFGRADGLSATTGATTQTTGAAVVLGLPDGYATTFPGELRVLAGAGDGVLVAQQTAANLGVAPGDSITVNVLGGPATTVRVDGVVELPAADSLFQKVGAPPGGQPSAPPDNVLLLPQNRWQDLYASLAGSRPDVATTQVHATRTHDLPADPASAYIAETGAARNLEAATAGGALVGDNLGAALGAARSDAAYAQVLFLFLGVPGAVLAGLLTAAVTGAGASRRRREQALLRTRGASARQVLALAATEAATVGLLGAVTGLGVAAVVGQLAFGSAAFGATPLAAAGWIAAAAVFGFAVAGATVLLPAWRDLRGSTVAAGRSAAERPRPPWWARFGLDVVLLVLSGLVFWAAGASNYTLVLAPEGVPTISVSYWAFAGPALLWVGVGLLGWRIADLVLGRGRRLVGSGLRPLAGGLSQTVAATLARQRRPLGRSVVLLALALSFAASTATFNATYRQQAEVDALLTNGADVTVTESPGVVVGPDAARALAAVPGVRGVEPVQHRFGYVGADLQDVYGVDPATITGATALQDAYFQGGTARGLMDTLAARPDSVLVSAETVKDFQLQPGDLLNLRIKDGRSGALVSVPFHYVGVVTEFPTAPKDSFFVANAAYLAQATGSDAVGSFLVDTGGRDTTAVADRIRTQLGASATVTDIANARTRIGSSLTSVDLAGLTRVELGFALVLAVASGGLVLALGLAERRRSFAIARALGASPGQLRGFVLGEAAVLAVGGLALGAVGGWLLSAMLVTVLKGVFDPPPSVAAVPWSYLALIAALTVAALAAAAAGAARLARRPALEVVRRL</sequence>
<dbReference type="InterPro" id="IPR051447">
    <property type="entry name" value="Lipoprotein-release_system"/>
</dbReference>
<organism evidence="9 10">
    <name type="scientific">Pseudonocardia hydrocarbonoxydans</name>
    <dbReference type="NCBI Taxonomy" id="76726"/>
    <lineage>
        <taxon>Bacteria</taxon>
        <taxon>Bacillati</taxon>
        <taxon>Actinomycetota</taxon>
        <taxon>Actinomycetes</taxon>
        <taxon>Pseudonocardiales</taxon>
        <taxon>Pseudonocardiaceae</taxon>
        <taxon>Pseudonocardia</taxon>
    </lineage>
</organism>
<comment type="caution">
    <text evidence="9">The sequence shown here is derived from an EMBL/GenBank/DDBJ whole genome shotgun (WGS) entry which is preliminary data.</text>
</comment>
<dbReference type="PANTHER" id="PTHR30489">
    <property type="entry name" value="LIPOPROTEIN-RELEASING SYSTEM TRANSMEMBRANE PROTEIN LOLE"/>
    <property type="match status" value="1"/>
</dbReference>
<feature type="transmembrane region" description="Helical" evidence="7">
    <location>
        <begin position="762"/>
        <end position="782"/>
    </location>
</feature>
<feature type="transmembrane region" description="Helical" evidence="7">
    <location>
        <begin position="852"/>
        <end position="875"/>
    </location>
</feature>
<evidence type="ECO:0000256" key="7">
    <source>
        <dbReference type="SAM" id="Phobius"/>
    </source>
</evidence>
<feature type="domain" description="ABC3 transporter permease C-terminal" evidence="8">
    <location>
        <begin position="762"/>
        <end position="878"/>
    </location>
</feature>
<dbReference type="GO" id="GO:0098797">
    <property type="term" value="C:plasma membrane protein complex"/>
    <property type="evidence" value="ECO:0007669"/>
    <property type="project" value="TreeGrafter"/>
</dbReference>
<keyword evidence="4 7" id="KW-0812">Transmembrane</keyword>
<comment type="subcellular location">
    <subcellularLocation>
        <location evidence="1">Cell membrane</location>
        <topology evidence="1">Multi-pass membrane protein</topology>
    </subcellularLocation>
</comment>
<dbReference type="RefSeq" id="WP_141277234.1">
    <property type="nucleotide sequence ID" value="NZ_BAAARZ010000021.1"/>
</dbReference>
<dbReference type="PANTHER" id="PTHR30489:SF0">
    <property type="entry name" value="LIPOPROTEIN-RELEASING SYSTEM TRANSMEMBRANE PROTEIN LOLE"/>
    <property type="match status" value="1"/>
</dbReference>
<dbReference type="OrthoDB" id="8036472at2"/>
<evidence type="ECO:0000259" key="8">
    <source>
        <dbReference type="Pfam" id="PF02687"/>
    </source>
</evidence>
<evidence type="ECO:0000256" key="6">
    <source>
        <dbReference type="ARBA" id="ARBA00023136"/>
    </source>
</evidence>
<evidence type="ECO:0000256" key="1">
    <source>
        <dbReference type="ARBA" id="ARBA00004651"/>
    </source>
</evidence>
<keyword evidence="6 7" id="KW-0472">Membrane</keyword>
<feature type="transmembrane region" description="Helical" evidence="7">
    <location>
        <begin position="803"/>
        <end position="832"/>
    </location>
</feature>
<feature type="transmembrane region" description="Helical" evidence="7">
    <location>
        <begin position="457"/>
        <end position="478"/>
    </location>
</feature>
<accession>A0A4Y3WKT5</accession>
<evidence type="ECO:0000313" key="9">
    <source>
        <dbReference type="EMBL" id="GEC18630.1"/>
    </source>
</evidence>
<gene>
    <name evidence="9" type="ORF">PHY01_09130</name>
</gene>
<feature type="transmembrane region" description="Helical" evidence="7">
    <location>
        <begin position="281"/>
        <end position="305"/>
    </location>
</feature>
<dbReference type="AlphaFoldDB" id="A0A4Y3WKT5"/>
<keyword evidence="10" id="KW-1185">Reference proteome</keyword>
<dbReference type="Proteomes" id="UP000320338">
    <property type="component" value="Unassembled WGS sequence"/>
</dbReference>
<keyword evidence="3" id="KW-1003">Cell membrane</keyword>
<keyword evidence="5 7" id="KW-1133">Transmembrane helix</keyword>
<evidence type="ECO:0000256" key="3">
    <source>
        <dbReference type="ARBA" id="ARBA00022475"/>
    </source>
</evidence>
<feature type="transmembrane region" description="Helical" evidence="7">
    <location>
        <begin position="415"/>
        <end position="437"/>
    </location>
</feature>
<evidence type="ECO:0000313" key="10">
    <source>
        <dbReference type="Proteomes" id="UP000320338"/>
    </source>
</evidence>
<evidence type="ECO:0000256" key="5">
    <source>
        <dbReference type="ARBA" id="ARBA00022989"/>
    </source>
</evidence>
<dbReference type="InterPro" id="IPR003838">
    <property type="entry name" value="ABC3_permease_C"/>
</dbReference>
<protein>
    <recommendedName>
        <fullName evidence="8">ABC3 transporter permease C-terminal domain-containing protein</fullName>
    </recommendedName>
</protein>
<comment type="similarity">
    <text evidence="2">Belongs to the ABC-4 integral membrane protein family. LolC/E subfamily.</text>
</comment>
<evidence type="ECO:0000256" key="4">
    <source>
        <dbReference type="ARBA" id="ARBA00022692"/>
    </source>
</evidence>
<proteinExistence type="inferred from homology"/>
<feature type="transmembrane region" description="Helical" evidence="7">
    <location>
        <begin position="326"/>
        <end position="357"/>
    </location>
</feature>
<reference evidence="9 10" key="1">
    <citation type="submission" date="2019-06" db="EMBL/GenBank/DDBJ databases">
        <title>Whole genome shotgun sequence of Pseudonocardia hydrocarbonoxydans NBRC 14498.</title>
        <authorList>
            <person name="Hosoyama A."/>
            <person name="Uohara A."/>
            <person name="Ohji S."/>
            <person name="Ichikawa N."/>
        </authorList>
    </citation>
    <scope>NUCLEOTIDE SEQUENCE [LARGE SCALE GENOMIC DNA]</scope>
    <source>
        <strain evidence="9 10">NBRC 14498</strain>
    </source>
</reference>
<feature type="domain" description="ABC3 transporter permease C-terminal" evidence="8">
    <location>
        <begin position="290"/>
        <end position="394"/>
    </location>
</feature>
<feature type="transmembrane region" description="Helical" evidence="7">
    <location>
        <begin position="369"/>
        <end position="394"/>
    </location>
</feature>
<dbReference type="GO" id="GO:0044874">
    <property type="term" value="P:lipoprotein localization to outer membrane"/>
    <property type="evidence" value="ECO:0007669"/>
    <property type="project" value="TreeGrafter"/>
</dbReference>
<evidence type="ECO:0000256" key="2">
    <source>
        <dbReference type="ARBA" id="ARBA00005236"/>
    </source>
</evidence>
<dbReference type="EMBL" id="BJNG01000006">
    <property type="protein sequence ID" value="GEC18630.1"/>
    <property type="molecule type" value="Genomic_DNA"/>
</dbReference>
<dbReference type="Pfam" id="PF02687">
    <property type="entry name" value="FtsX"/>
    <property type="match status" value="2"/>
</dbReference>
<name>A0A4Y3WKT5_9PSEU</name>
<feature type="transmembrane region" description="Helical" evidence="7">
    <location>
        <begin position="519"/>
        <end position="539"/>
    </location>
</feature>